<proteinExistence type="inferred from homology"/>
<comment type="similarity">
    <text evidence="3">Belongs to the HAT1 family.</text>
</comment>
<evidence type="ECO:0000256" key="5">
    <source>
        <dbReference type="ARBA" id="ARBA00022490"/>
    </source>
</evidence>
<dbReference type="AlphaFoldDB" id="A0A834YXH8"/>
<comment type="catalytic activity">
    <reaction evidence="9">
        <text>L-lysyl-[protein] + acetyl-CoA = N(6)-acetyl-L-lysyl-[protein] + CoA + H(+)</text>
        <dbReference type="Rhea" id="RHEA:45948"/>
        <dbReference type="Rhea" id="RHEA-COMP:9752"/>
        <dbReference type="Rhea" id="RHEA-COMP:10731"/>
        <dbReference type="ChEBI" id="CHEBI:15378"/>
        <dbReference type="ChEBI" id="CHEBI:29969"/>
        <dbReference type="ChEBI" id="CHEBI:57287"/>
        <dbReference type="ChEBI" id="CHEBI:57288"/>
        <dbReference type="ChEBI" id="CHEBI:61930"/>
        <dbReference type="EC" id="2.3.1.48"/>
    </reaction>
</comment>
<keyword evidence="7" id="KW-0539">Nucleus</keyword>
<dbReference type="Proteomes" id="UP000655225">
    <property type="component" value="Unassembled WGS sequence"/>
</dbReference>
<dbReference type="Pfam" id="PF10394">
    <property type="entry name" value="Hat1_N"/>
    <property type="match status" value="1"/>
</dbReference>
<reference evidence="12 13" key="1">
    <citation type="submission" date="2020-04" db="EMBL/GenBank/DDBJ databases">
        <title>Plant Genome Project.</title>
        <authorList>
            <person name="Zhang R.-G."/>
        </authorList>
    </citation>
    <scope>NUCLEOTIDE SEQUENCE [LARGE SCALE GENOMIC DNA]</scope>
    <source>
        <strain evidence="12">YNK0</strain>
        <tissue evidence="12">Leaf</tissue>
    </source>
</reference>
<evidence type="ECO:0000259" key="10">
    <source>
        <dbReference type="Pfam" id="PF00583"/>
    </source>
</evidence>
<dbReference type="FunFam" id="3.40.630.30:FF:000077">
    <property type="entry name" value="Histone acetyltransferase type B catalytic subunit"/>
    <property type="match status" value="1"/>
</dbReference>
<name>A0A834YXH8_TETSI</name>
<evidence type="ECO:0000313" key="13">
    <source>
        <dbReference type="Proteomes" id="UP000655225"/>
    </source>
</evidence>
<sequence length="462" mass="52193">MVGKQAADPITDNKKRRRVGFPNLDDGVEANECIKIFLVGGKEEVDAADSFCLDPVDLNRFFGDDGKIYGYKDLKITIWLSSISFHAYADIAFLNTSDGGKGITDLKSALQRIFGESLLEKKDDFLQTFSTESQYIRSVVVNGEVLHYEASKEHNDNSNSHLKVEACAVEVIRMAVNSMPVGQLYSRLVPLVLLLVDGSSPIDITDPGWEIYLVAQRKADEQEYSTLLGFATVYRFYHYPDSSRLRISQILVLPPYQGQGHGRHLLETLYSVAISEKVYDVTVEEPSDYLQHVRTCIDTLRLLVFDPIQPAIHSVVSHMKQVKLSKKTCSFQFEPPASAVEDVRRSLKINKKQFLQCWEVLIYIGLDPIDQHRENYVTFISDRMKVDILGKDSGTAGKQVIEVPNDYDHEMTFVMFRTPGGEVGSIEMDKNQASQEEQLCQLVDERMKEITLIAQKASLHHA</sequence>
<dbReference type="InterPro" id="IPR017380">
    <property type="entry name" value="Hist_AcTrfase_B-typ_cat-su"/>
</dbReference>
<evidence type="ECO:0000313" key="12">
    <source>
        <dbReference type="EMBL" id="KAF8393487.1"/>
    </source>
</evidence>
<keyword evidence="8" id="KW-0012">Acyltransferase</keyword>
<evidence type="ECO:0000256" key="8">
    <source>
        <dbReference type="ARBA" id="ARBA00023315"/>
    </source>
</evidence>
<dbReference type="OMA" id="WTCDAND"/>
<evidence type="ECO:0000256" key="9">
    <source>
        <dbReference type="ARBA" id="ARBA00048017"/>
    </source>
</evidence>
<dbReference type="EC" id="2.3.1.48" evidence="4"/>
<dbReference type="InterPro" id="IPR019467">
    <property type="entry name" value="Hat1_N"/>
</dbReference>
<dbReference type="CDD" id="cd04301">
    <property type="entry name" value="NAT_SF"/>
    <property type="match status" value="1"/>
</dbReference>
<dbReference type="GO" id="GO:0031509">
    <property type="term" value="P:subtelomeric heterochromatin formation"/>
    <property type="evidence" value="ECO:0007669"/>
    <property type="project" value="InterPro"/>
</dbReference>
<evidence type="ECO:0000256" key="1">
    <source>
        <dbReference type="ARBA" id="ARBA00004123"/>
    </source>
</evidence>
<dbReference type="InterPro" id="IPR016181">
    <property type="entry name" value="Acyl_CoA_acyltransferase"/>
</dbReference>
<feature type="domain" description="Histone acetyl transferase HAT1 N-terminal" evidence="11">
    <location>
        <begin position="28"/>
        <end position="197"/>
    </location>
</feature>
<dbReference type="Gene3D" id="3.90.360.10">
    <property type="entry name" value="Histone acetyl transferase 1 (HAT1), N-terminal domain"/>
    <property type="match status" value="1"/>
</dbReference>
<dbReference type="InterPro" id="IPR037113">
    <property type="entry name" value="Hat1_N_sf"/>
</dbReference>
<accession>A0A834YXH8</accession>
<evidence type="ECO:0000259" key="11">
    <source>
        <dbReference type="Pfam" id="PF10394"/>
    </source>
</evidence>
<dbReference type="GO" id="GO:0005634">
    <property type="term" value="C:nucleus"/>
    <property type="evidence" value="ECO:0007669"/>
    <property type="project" value="UniProtKB-SubCell"/>
</dbReference>
<dbReference type="FunFam" id="3.90.360.10:FF:000002">
    <property type="entry name" value="Histone acetyltransferase type B catalytic subunit"/>
    <property type="match status" value="1"/>
</dbReference>
<evidence type="ECO:0000256" key="2">
    <source>
        <dbReference type="ARBA" id="ARBA00004496"/>
    </source>
</evidence>
<evidence type="ECO:0000256" key="4">
    <source>
        <dbReference type="ARBA" id="ARBA00013184"/>
    </source>
</evidence>
<evidence type="ECO:0000256" key="6">
    <source>
        <dbReference type="ARBA" id="ARBA00022679"/>
    </source>
</evidence>
<dbReference type="GO" id="GO:0000781">
    <property type="term" value="C:chromosome, telomeric region"/>
    <property type="evidence" value="ECO:0007669"/>
    <property type="project" value="GOC"/>
</dbReference>
<feature type="domain" description="N-acetyltransferase" evidence="10">
    <location>
        <begin position="225"/>
        <end position="279"/>
    </location>
</feature>
<keyword evidence="13" id="KW-1185">Reference proteome</keyword>
<protein>
    <recommendedName>
        <fullName evidence="4">histone acetyltransferase</fullName>
        <ecNumber evidence="4">2.3.1.48</ecNumber>
    </recommendedName>
</protein>
<evidence type="ECO:0000256" key="3">
    <source>
        <dbReference type="ARBA" id="ARBA00010543"/>
    </source>
</evidence>
<dbReference type="GO" id="GO:0005737">
    <property type="term" value="C:cytoplasm"/>
    <property type="evidence" value="ECO:0007669"/>
    <property type="project" value="UniProtKB-SubCell"/>
</dbReference>
<dbReference type="SUPFAM" id="SSF55729">
    <property type="entry name" value="Acyl-CoA N-acyltransferases (Nat)"/>
    <property type="match status" value="1"/>
</dbReference>
<dbReference type="PANTHER" id="PTHR12046">
    <property type="entry name" value="HISTONE ACETYLTRANSFERASE TYPE B CATALYTIC SUBUNIT"/>
    <property type="match status" value="1"/>
</dbReference>
<dbReference type="GO" id="GO:0004402">
    <property type="term" value="F:histone acetyltransferase activity"/>
    <property type="evidence" value="ECO:0007669"/>
    <property type="project" value="InterPro"/>
</dbReference>
<evidence type="ECO:0000256" key="7">
    <source>
        <dbReference type="ARBA" id="ARBA00023242"/>
    </source>
</evidence>
<comment type="subcellular location">
    <subcellularLocation>
        <location evidence="2">Cytoplasm</location>
    </subcellularLocation>
    <subcellularLocation>
        <location evidence="1">Nucleus</location>
    </subcellularLocation>
</comment>
<dbReference type="Pfam" id="PF00583">
    <property type="entry name" value="Acetyltransf_1"/>
    <property type="match status" value="1"/>
</dbReference>
<dbReference type="EMBL" id="JABCRI010000015">
    <property type="protein sequence ID" value="KAF8393487.1"/>
    <property type="molecule type" value="Genomic_DNA"/>
</dbReference>
<keyword evidence="6" id="KW-0808">Transferase</keyword>
<organism evidence="12 13">
    <name type="scientific">Tetracentron sinense</name>
    <name type="common">Spur-leaf</name>
    <dbReference type="NCBI Taxonomy" id="13715"/>
    <lineage>
        <taxon>Eukaryota</taxon>
        <taxon>Viridiplantae</taxon>
        <taxon>Streptophyta</taxon>
        <taxon>Embryophyta</taxon>
        <taxon>Tracheophyta</taxon>
        <taxon>Spermatophyta</taxon>
        <taxon>Magnoliopsida</taxon>
        <taxon>Trochodendrales</taxon>
        <taxon>Trochodendraceae</taxon>
        <taxon>Tetracentron</taxon>
    </lineage>
</organism>
<dbReference type="OrthoDB" id="10253098at2759"/>
<comment type="caution">
    <text evidence="12">The sequence shown here is derived from an EMBL/GenBank/DDBJ whole genome shotgun (WGS) entry which is preliminary data.</text>
</comment>
<gene>
    <name evidence="12" type="ORF">HHK36_021731</name>
</gene>
<dbReference type="InterPro" id="IPR000182">
    <property type="entry name" value="GNAT_dom"/>
</dbReference>
<keyword evidence="5" id="KW-0963">Cytoplasm</keyword>
<dbReference type="Gene3D" id="3.40.630.30">
    <property type="match status" value="1"/>
</dbReference>